<evidence type="ECO:0000256" key="6">
    <source>
        <dbReference type="ARBA" id="ARBA00022842"/>
    </source>
</evidence>
<dbReference type="GO" id="GO:0000287">
    <property type="term" value="F:magnesium ion binding"/>
    <property type="evidence" value="ECO:0007669"/>
    <property type="project" value="UniProtKB-UniRule"/>
</dbReference>
<keyword evidence="4 8" id="KW-0479">Metal-binding</keyword>
<dbReference type="Pfam" id="PF01850">
    <property type="entry name" value="PIN"/>
    <property type="match status" value="1"/>
</dbReference>
<feature type="domain" description="PIN" evidence="9">
    <location>
        <begin position="3"/>
        <end position="120"/>
    </location>
</feature>
<dbReference type="InterPro" id="IPR050556">
    <property type="entry name" value="Type_II_TA_system_RNase"/>
</dbReference>
<keyword evidence="3 8" id="KW-0540">Nuclease</keyword>
<proteinExistence type="inferred from homology"/>
<dbReference type="AlphaFoldDB" id="B3ELY0"/>
<reference evidence="10" key="1">
    <citation type="submission" date="2008-06" db="EMBL/GenBank/DDBJ databases">
        <title>Complete sequence of Chlorobium phaeobacteroides BS1.</title>
        <authorList>
            <consortium name="US DOE Joint Genome Institute"/>
            <person name="Lucas S."/>
            <person name="Copeland A."/>
            <person name="Lapidus A."/>
            <person name="Glavina del Rio T."/>
            <person name="Dalin E."/>
            <person name="Tice H."/>
            <person name="Bruce D."/>
            <person name="Goodwin L."/>
            <person name="Pitluck S."/>
            <person name="Schmutz J."/>
            <person name="Larimer F."/>
            <person name="Land M."/>
            <person name="Hauser L."/>
            <person name="Kyrpides N."/>
            <person name="Ovchinnikova G."/>
            <person name="Li T."/>
            <person name="Liu Z."/>
            <person name="Zhao F."/>
            <person name="Overmann J."/>
            <person name="Bryant D.A."/>
            <person name="Richardson P."/>
        </authorList>
    </citation>
    <scope>NUCLEOTIDE SEQUENCE [LARGE SCALE GENOMIC DNA]</scope>
    <source>
        <strain evidence="10">BS1</strain>
    </source>
</reference>
<evidence type="ECO:0000256" key="7">
    <source>
        <dbReference type="ARBA" id="ARBA00038093"/>
    </source>
</evidence>
<dbReference type="PANTHER" id="PTHR33653:SF1">
    <property type="entry name" value="RIBONUCLEASE VAPC2"/>
    <property type="match status" value="1"/>
</dbReference>
<dbReference type="PANTHER" id="PTHR33653">
    <property type="entry name" value="RIBONUCLEASE VAPC2"/>
    <property type="match status" value="1"/>
</dbReference>
<dbReference type="InterPro" id="IPR022907">
    <property type="entry name" value="VapC_family"/>
</dbReference>
<feature type="binding site" evidence="8">
    <location>
        <position position="97"/>
    </location>
    <ligand>
        <name>Mg(2+)</name>
        <dbReference type="ChEBI" id="CHEBI:18420"/>
    </ligand>
</feature>
<comment type="function">
    <text evidence="8">Toxic component of a toxin-antitoxin (TA) system. An RNase.</text>
</comment>
<dbReference type="KEGG" id="cpb:Cphamn1_1904"/>
<comment type="cofactor">
    <cofactor evidence="1 8">
        <name>Mg(2+)</name>
        <dbReference type="ChEBI" id="CHEBI:18420"/>
    </cofactor>
</comment>
<dbReference type="HOGENOM" id="CLU_118482_5_0_10"/>
<keyword evidence="5 8" id="KW-0378">Hydrolase</keyword>
<dbReference type="InterPro" id="IPR002716">
    <property type="entry name" value="PIN_dom"/>
</dbReference>
<dbReference type="GO" id="GO:0090729">
    <property type="term" value="F:toxin activity"/>
    <property type="evidence" value="ECO:0007669"/>
    <property type="project" value="UniProtKB-KW"/>
</dbReference>
<keyword evidence="6 8" id="KW-0460">Magnesium</keyword>
<evidence type="ECO:0000256" key="1">
    <source>
        <dbReference type="ARBA" id="ARBA00001946"/>
    </source>
</evidence>
<dbReference type="HAMAP" id="MF_00265">
    <property type="entry name" value="VapC_Nob1"/>
    <property type="match status" value="1"/>
</dbReference>
<organism evidence="10">
    <name type="scientific">Chlorobium phaeobacteroides (strain BS1)</name>
    <dbReference type="NCBI Taxonomy" id="331678"/>
    <lineage>
        <taxon>Bacteria</taxon>
        <taxon>Pseudomonadati</taxon>
        <taxon>Chlorobiota</taxon>
        <taxon>Chlorobiia</taxon>
        <taxon>Chlorobiales</taxon>
        <taxon>Chlorobiaceae</taxon>
        <taxon>Chlorobium/Pelodictyon group</taxon>
        <taxon>Chlorobium</taxon>
    </lineage>
</organism>
<dbReference type="CDD" id="cd18753">
    <property type="entry name" value="PIN_VapC4-5_FitB-like"/>
    <property type="match status" value="1"/>
</dbReference>
<evidence type="ECO:0000256" key="4">
    <source>
        <dbReference type="ARBA" id="ARBA00022723"/>
    </source>
</evidence>
<feature type="binding site" evidence="8">
    <location>
        <position position="8"/>
    </location>
    <ligand>
        <name>Mg(2+)</name>
        <dbReference type="ChEBI" id="CHEBI:18420"/>
    </ligand>
</feature>
<dbReference type="Gene3D" id="3.40.50.1010">
    <property type="entry name" value="5'-nuclease"/>
    <property type="match status" value="1"/>
</dbReference>
<evidence type="ECO:0000313" key="10">
    <source>
        <dbReference type="EMBL" id="ACE04821.1"/>
    </source>
</evidence>
<dbReference type="GO" id="GO:0016787">
    <property type="term" value="F:hydrolase activity"/>
    <property type="evidence" value="ECO:0007669"/>
    <property type="project" value="UniProtKB-KW"/>
</dbReference>
<dbReference type="EC" id="3.1.-.-" evidence="8"/>
<dbReference type="InterPro" id="IPR029060">
    <property type="entry name" value="PIN-like_dom_sf"/>
</dbReference>
<dbReference type="OrthoDB" id="9804823at2"/>
<gene>
    <name evidence="8" type="primary">vapC</name>
    <name evidence="10" type="ordered locus">Cphamn1_1904</name>
</gene>
<protein>
    <recommendedName>
        <fullName evidence="8">Ribonuclease VapC</fullName>
        <shortName evidence="8">RNase VapC</shortName>
        <ecNumber evidence="8">3.1.-.-</ecNumber>
    </recommendedName>
    <alternativeName>
        <fullName evidence="8">Toxin VapC</fullName>
    </alternativeName>
</protein>
<dbReference type="SUPFAM" id="SSF88723">
    <property type="entry name" value="PIN domain-like"/>
    <property type="match status" value="1"/>
</dbReference>
<comment type="similarity">
    <text evidence="7 8">Belongs to the PINc/VapC protein family.</text>
</comment>
<keyword evidence="2 8" id="KW-1277">Toxin-antitoxin system</keyword>
<dbReference type="STRING" id="331678.Cphamn1_1904"/>
<dbReference type="eggNOG" id="COG1487">
    <property type="taxonomic scope" value="Bacteria"/>
</dbReference>
<sequence>MSGRYLLDTNIVIDLFAEEQNVIAFLEEAQEVFLPVIVLGEMYFGALRSQRVKENIHRLTAFAEQSVVLDCDAKVARRYGEVKNMLRKRGRPIPENDIWIAAIALENNLTLVSRDDHFLEVDGLKLKAC</sequence>
<evidence type="ECO:0000256" key="2">
    <source>
        <dbReference type="ARBA" id="ARBA00022649"/>
    </source>
</evidence>
<name>B3ELY0_CHLPB</name>
<dbReference type="GO" id="GO:0004540">
    <property type="term" value="F:RNA nuclease activity"/>
    <property type="evidence" value="ECO:0007669"/>
    <property type="project" value="InterPro"/>
</dbReference>
<evidence type="ECO:0000256" key="8">
    <source>
        <dbReference type="HAMAP-Rule" id="MF_00265"/>
    </source>
</evidence>
<dbReference type="EMBL" id="CP001101">
    <property type="protein sequence ID" value="ACE04821.1"/>
    <property type="molecule type" value="Genomic_DNA"/>
</dbReference>
<keyword evidence="8" id="KW-0800">Toxin</keyword>
<evidence type="ECO:0000259" key="9">
    <source>
        <dbReference type="SMART" id="SM00670"/>
    </source>
</evidence>
<dbReference type="SMART" id="SM00670">
    <property type="entry name" value="PINc"/>
    <property type="match status" value="1"/>
</dbReference>
<evidence type="ECO:0000256" key="3">
    <source>
        <dbReference type="ARBA" id="ARBA00022722"/>
    </source>
</evidence>
<evidence type="ECO:0000256" key="5">
    <source>
        <dbReference type="ARBA" id="ARBA00022801"/>
    </source>
</evidence>
<accession>B3ELY0</accession>